<keyword evidence="3 5" id="KW-0862">Zinc</keyword>
<name>A0A2J6QYW3_HYAVF</name>
<dbReference type="InterPro" id="IPR020843">
    <property type="entry name" value="ER"/>
</dbReference>
<evidence type="ECO:0000313" key="8">
    <source>
        <dbReference type="Proteomes" id="UP000235786"/>
    </source>
</evidence>
<dbReference type="CDD" id="cd05283">
    <property type="entry name" value="CAD1"/>
    <property type="match status" value="1"/>
</dbReference>
<dbReference type="Gene3D" id="3.40.50.720">
    <property type="entry name" value="NAD(P)-binding Rossmann-like Domain"/>
    <property type="match status" value="1"/>
</dbReference>
<dbReference type="AlphaFoldDB" id="A0A2J6QYW3"/>
<dbReference type="SMART" id="SM00829">
    <property type="entry name" value="PKS_ER"/>
    <property type="match status" value="1"/>
</dbReference>
<dbReference type="OrthoDB" id="1879366at2759"/>
<evidence type="ECO:0000313" key="7">
    <source>
        <dbReference type="EMBL" id="PMD31464.1"/>
    </source>
</evidence>
<gene>
    <name evidence="7" type="ORF">L207DRAFT_610885</name>
</gene>
<keyword evidence="8" id="KW-1185">Reference proteome</keyword>
<evidence type="ECO:0000256" key="4">
    <source>
        <dbReference type="ARBA" id="ARBA00023002"/>
    </source>
</evidence>
<dbReference type="Proteomes" id="UP000235786">
    <property type="component" value="Unassembled WGS sequence"/>
</dbReference>
<dbReference type="InterPro" id="IPR036291">
    <property type="entry name" value="NAD(P)-bd_dom_sf"/>
</dbReference>
<dbReference type="SUPFAM" id="SSF51735">
    <property type="entry name" value="NAD(P)-binding Rossmann-fold domains"/>
    <property type="match status" value="1"/>
</dbReference>
<dbReference type="STRING" id="1149755.A0A2J6QYW3"/>
<protein>
    <submittedName>
        <fullName evidence="7">GroES-like protein</fullName>
    </submittedName>
</protein>
<organism evidence="7 8">
    <name type="scientific">Hyaloscypha variabilis (strain UAMH 11265 / GT02V1 / F)</name>
    <name type="common">Meliniomyces variabilis</name>
    <dbReference type="NCBI Taxonomy" id="1149755"/>
    <lineage>
        <taxon>Eukaryota</taxon>
        <taxon>Fungi</taxon>
        <taxon>Dikarya</taxon>
        <taxon>Ascomycota</taxon>
        <taxon>Pezizomycotina</taxon>
        <taxon>Leotiomycetes</taxon>
        <taxon>Helotiales</taxon>
        <taxon>Hyaloscyphaceae</taxon>
        <taxon>Hyaloscypha</taxon>
        <taxon>Hyaloscypha variabilis</taxon>
    </lineage>
</organism>
<dbReference type="InterPro" id="IPR011032">
    <property type="entry name" value="GroES-like_sf"/>
</dbReference>
<evidence type="ECO:0000256" key="1">
    <source>
        <dbReference type="ARBA" id="ARBA00001947"/>
    </source>
</evidence>
<dbReference type="GO" id="GO:0008270">
    <property type="term" value="F:zinc ion binding"/>
    <property type="evidence" value="ECO:0007669"/>
    <property type="project" value="InterPro"/>
</dbReference>
<comment type="cofactor">
    <cofactor evidence="1 5">
        <name>Zn(2+)</name>
        <dbReference type="ChEBI" id="CHEBI:29105"/>
    </cofactor>
</comment>
<evidence type="ECO:0000259" key="6">
    <source>
        <dbReference type="SMART" id="SM00829"/>
    </source>
</evidence>
<dbReference type="Gene3D" id="3.90.180.10">
    <property type="entry name" value="Medium-chain alcohol dehydrogenases, catalytic domain"/>
    <property type="match status" value="1"/>
</dbReference>
<dbReference type="GO" id="GO:0016616">
    <property type="term" value="F:oxidoreductase activity, acting on the CH-OH group of donors, NAD or NADP as acceptor"/>
    <property type="evidence" value="ECO:0007669"/>
    <property type="project" value="InterPro"/>
</dbReference>
<feature type="domain" description="Enoyl reductase (ER)" evidence="6">
    <location>
        <begin position="11"/>
        <end position="335"/>
    </location>
</feature>
<comment type="similarity">
    <text evidence="5">Belongs to the zinc-containing alcohol dehydrogenase family.</text>
</comment>
<dbReference type="PROSITE" id="PS00059">
    <property type="entry name" value="ADH_ZINC"/>
    <property type="match status" value="1"/>
</dbReference>
<keyword evidence="4" id="KW-0560">Oxidoreductase</keyword>
<dbReference type="Pfam" id="PF00107">
    <property type="entry name" value="ADH_zinc_N"/>
    <property type="match status" value="1"/>
</dbReference>
<dbReference type="InterPro" id="IPR029752">
    <property type="entry name" value="D-isomer_DH_CS1"/>
</dbReference>
<dbReference type="InterPro" id="IPR002328">
    <property type="entry name" value="ADH_Zn_CS"/>
</dbReference>
<dbReference type="SUPFAM" id="SSF50129">
    <property type="entry name" value="GroES-like"/>
    <property type="match status" value="1"/>
</dbReference>
<dbReference type="InterPro" id="IPR013154">
    <property type="entry name" value="ADH-like_N"/>
</dbReference>
<dbReference type="PROSITE" id="PS00065">
    <property type="entry name" value="D_2_HYDROXYACID_DH_1"/>
    <property type="match status" value="1"/>
</dbReference>
<evidence type="ECO:0000256" key="5">
    <source>
        <dbReference type="RuleBase" id="RU361277"/>
    </source>
</evidence>
<sequence>MSSTSQITYRGVENVVKSVPSDLPALGPLDVLIKITHSSLCGTDLAYIKYGIALGHEGIGIVQEVGNAVTQLKIGDRVGGGYHRGSCGHCKYCLSGQDIWCYERIIFGEGDYGNGTFSSYYIGRETYVHKIPEAIPSEFAAPLQCAGATVYGALVGIVKPSQRVGIIGIGGLGHLAIQFASKLGASVVVFSHSANKEAEARSFGAAEFYSLDDVSKMAAPVDLLVLTANRYPDWSKHLLTINGFLVKSVLARTGTIIPLSEPSGPMDLPSLQVFFEGYNVRTNLVASRGVHNDMLEFAARHKIRPTIETFSLSENGLREAVEKLKAGSVRYRAVLVAEENH</sequence>
<dbReference type="InterPro" id="IPR047109">
    <property type="entry name" value="CAD-like"/>
</dbReference>
<reference evidence="7 8" key="1">
    <citation type="submission" date="2016-04" db="EMBL/GenBank/DDBJ databases">
        <title>A degradative enzymes factory behind the ericoid mycorrhizal symbiosis.</title>
        <authorList>
            <consortium name="DOE Joint Genome Institute"/>
            <person name="Martino E."/>
            <person name="Morin E."/>
            <person name="Grelet G."/>
            <person name="Kuo A."/>
            <person name="Kohler A."/>
            <person name="Daghino S."/>
            <person name="Barry K."/>
            <person name="Choi C."/>
            <person name="Cichocki N."/>
            <person name="Clum A."/>
            <person name="Copeland A."/>
            <person name="Hainaut M."/>
            <person name="Haridas S."/>
            <person name="Labutti K."/>
            <person name="Lindquist E."/>
            <person name="Lipzen A."/>
            <person name="Khouja H.-R."/>
            <person name="Murat C."/>
            <person name="Ohm R."/>
            <person name="Olson A."/>
            <person name="Spatafora J."/>
            <person name="Veneault-Fourrey C."/>
            <person name="Henrissat B."/>
            <person name="Grigoriev I."/>
            <person name="Martin F."/>
            <person name="Perotto S."/>
        </authorList>
    </citation>
    <scope>NUCLEOTIDE SEQUENCE [LARGE SCALE GENOMIC DNA]</scope>
    <source>
        <strain evidence="7 8">F</strain>
    </source>
</reference>
<evidence type="ECO:0000256" key="2">
    <source>
        <dbReference type="ARBA" id="ARBA00022723"/>
    </source>
</evidence>
<evidence type="ECO:0000256" key="3">
    <source>
        <dbReference type="ARBA" id="ARBA00022833"/>
    </source>
</evidence>
<accession>A0A2J6QYW3</accession>
<dbReference type="EMBL" id="KZ613962">
    <property type="protein sequence ID" value="PMD31464.1"/>
    <property type="molecule type" value="Genomic_DNA"/>
</dbReference>
<dbReference type="FunFam" id="3.40.50.720:FF:000022">
    <property type="entry name" value="Cinnamyl alcohol dehydrogenase"/>
    <property type="match status" value="1"/>
</dbReference>
<dbReference type="PANTHER" id="PTHR42683">
    <property type="entry name" value="ALDEHYDE REDUCTASE"/>
    <property type="match status" value="1"/>
</dbReference>
<proteinExistence type="inferred from homology"/>
<dbReference type="Pfam" id="PF08240">
    <property type="entry name" value="ADH_N"/>
    <property type="match status" value="1"/>
</dbReference>
<dbReference type="InterPro" id="IPR013149">
    <property type="entry name" value="ADH-like_C"/>
</dbReference>
<keyword evidence="2 5" id="KW-0479">Metal-binding</keyword>